<keyword evidence="3" id="KW-0804">Transcription</keyword>
<dbReference type="PANTHER" id="PTHR30055">
    <property type="entry name" value="HTH-TYPE TRANSCRIPTIONAL REGULATOR RUTR"/>
    <property type="match status" value="1"/>
</dbReference>
<dbReference type="InterPro" id="IPR050109">
    <property type="entry name" value="HTH-type_TetR-like_transc_reg"/>
</dbReference>
<accession>A0A3P8L682</accession>
<evidence type="ECO:0000256" key="4">
    <source>
        <dbReference type="PROSITE-ProRule" id="PRU00335"/>
    </source>
</evidence>
<sequence>MEGTPETDLPATNDDLTAKARIRNAALDLFAAHGVSAVSLRAVAARAGVTVGLVQHHFTTKDGLRGAVEGQIVDYHAQAIARVPDEGPPAEVAAARDASVRAMLARHPAVVDYLRRSFLDPAGSELLIRLTDLGRSEVVRLRAAHLASTDRPEPDQVIGLMVRQLGALFLQPLVDAMWEHVREPGAPSDAKPRLTVGTEPGRPDAPSV</sequence>
<keyword evidence="2 4" id="KW-0238">DNA-binding</keyword>
<evidence type="ECO:0000256" key="2">
    <source>
        <dbReference type="ARBA" id="ARBA00023125"/>
    </source>
</evidence>
<dbReference type="AlphaFoldDB" id="A0A3P8L682"/>
<evidence type="ECO:0000256" key="1">
    <source>
        <dbReference type="ARBA" id="ARBA00023015"/>
    </source>
</evidence>
<dbReference type="InterPro" id="IPR001647">
    <property type="entry name" value="HTH_TetR"/>
</dbReference>
<dbReference type="PANTHER" id="PTHR30055:SF234">
    <property type="entry name" value="HTH-TYPE TRANSCRIPTIONAL REGULATOR BETI"/>
    <property type="match status" value="1"/>
</dbReference>
<organism evidence="7 8">
    <name type="scientific">Tsukamurella paurometabola</name>
    <name type="common">Corynebacterium paurometabolum</name>
    <dbReference type="NCBI Taxonomy" id="2061"/>
    <lineage>
        <taxon>Bacteria</taxon>
        <taxon>Bacillati</taxon>
        <taxon>Actinomycetota</taxon>
        <taxon>Actinomycetes</taxon>
        <taxon>Mycobacteriales</taxon>
        <taxon>Tsukamurellaceae</taxon>
        <taxon>Tsukamurella</taxon>
    </lineage>
</organism>
<proteinExistence type="predicted"/>
<feature type="DNA-binding region" description="H-T-H motif" evidence="4">
    <location>
        <begin position="39"/>
        <end position="58"/>
    </location>
</feature>
<dbReference type="Proteomes" id="UP000271626">
    <property type="component" value="Chromosome"/>
</dbReference>
<keyword evidence="1" id="KW-0805">Transcription regulation</keyword>
<gene>
    <name evidence="7" type="ORF">NCTC10741_01713</name>
</gene>
<dbReference type="RefSeq" id="WP_126195795.1">
    <property type="nucleotide sequence ID" value="NZ_CP085954.1"/>
</dbReference>
<dbReference type="GO" id="GO:0000976">
    <property type="term" value="F:transcription cis-regulatory region binding"/>
    <property type="evidence" value="ECO:0007669"/>
    <property type="project" value="TreeGrafter"/>
</dbReference>
<evidence type="ECO:0000259" key="6">
    <source>
        <dbReference type="PROSITE" id="PS50977"/>
    </source>
</evidence>
<protein>
    <submittedName>
        <fullName evidence="7">DNA-binding transcriptional repressor AcrR</fullName>
    </submittedName>
</protein>
<dbReference type="Pfam" id="PF00440">
    <property type="entry name" value="TetR_N"/>
    <property type="match status" value="1"/>
</dbReference>
<dbReference type="OrthoDB" id="3403733at2"/>
<dbReference type="GO" id="GO:0003700">
    <property type="term" value="F:DNA-binding transcription factor activity"/>
    <property type="evidence" value="ECO:0007669"/>
    <property type="project" value="TreeGrafter"/>
</dbReference>
<feature type="region of interest" description="Disordered" evidence="5">
    <location>
        <begin position="184"/>
        <end position="208"/>
    </location>
</feature>
<evidence type="ECO:0000313" key="8">
    <source>
        <dbReference type="Proteomes" id="UP000271626"/>
    </source>
</evidence>
<dbReference type="PROSITE" id="PS50977">
    <property type="entry name" value="HTH_TETR_2"/>
    <property type="match status" value="1"/>
</dbReference>
<dbReference type="PRINTS" id="PR00455">
    <property type="entry name" value="HTHTETR"/>
</dbReference>
<reference evidence="7 8" key="1">
    <citation type="submission" date="2018-12" db="EMBL/GenBank/DDBJ databases">
        <authorList>
            <consortium name="Pathogen Informatics"/>
        </authorList>
    </citation>
    <scope>NUCLEOTIDE SEQUENCE [LARGE SCALE GENOMIC DNA]</scope>
    <source>
        <strain evidence="7 8">NCTC10741</strain>
    </source>
</reference>
<feature type="domain" description="HTH tetR-type" evidence="6">
    <location>
        <begin position="16"/>
        <end position="76"/>
    </location>
</feature>
<dbReference type="EMBL" id="LR131273">
    <property type="protein sequence ID" value="VDR38591.1"/>
    <property type="molecule type" value="Genomic_DNA"/>
</dbReference>
<dbReference type="InterPro" id="IPR009057">
    <property type="entry name" value="Homeodomain-like_sf"/>
</dbReference>
<evidence type="ECO:0000256" key="3">
    <source>
        <dbReference type="ARBA" id="ARBA00023163"/>
    </source>
</evidence>
<name>A0A3P8L682_TSUPA</name>
<dbReference type="SUPFAM" id="SSF46689">
    <property type="entry name" value="Homeodomain-like"/>
    <property type="match status" value="1"/>
</dbReference>
<dbReference type="Gene3D" id="1.10.357.10">
    <property type="entry name" value="Tetracycline Repressor, domain 2"/>
    <property type="match status" value="1"/>
</dbReference>
<evidence type="ECO:0000313" key="7">
    <source>
        <dbReference type="EMBL" id="VDR38591.1"/>
    </source>
</evidence>
<evidence type="ECO:0000256" key="5">
    <source>
        <dbReference type="SAM" id="MobiDB-lite"/>
    </source>
</evidence>